<dbReference type="Gene3D" id="1.20.1690.10">
    <property type="entry name" value="V-type ATP synthase subunit C domain"/>
    <property type="match status" value="2"/>
</dbReference>
<dbReference type="InterPro" id="IPR050873">
    <property type="entry name" value="V-ATPase_V0D/AC39_subunit"/>
</dbReference>
<dbReference type="GO" id="GO:0046961">
    <property type="term" value="F:proton-transporting ATPase activity, rotational mechanism"/>
    <property type="evidence" value="ECO:0007669"/>
    <property type="project" value="InterPro"/>
</dbReference>
<comment type="similarity">
    <text evidence="1">Belongs to the V-ATPase V0D/AC39 subunit family.</text>
</comment>
<dbReference type="SUPFAM" id="SSF103486">
    <property type="entry name" value="V-type ATP synthase subunit C"/>
    <property type="match status" value="1"/>
</dbReference>
<evidence type="ECO:0000313" key="4">
    <source>
        <dbReference type="EMBL" id="HER44080.1"/>
    </source>
</evidence>
<dbReference type="PANTHER" id="PTHR38682">
    <property type="entry name" value="V-TYPE ATP SYNTHASE SUBUNIT C"/>
    <property type="match status" value="1"/>
</dbReference>
<organism evidence="4">
    <name type="scientific">Eiseniibacteriota bacterium</name>
    <dbReference type="NCBI Taxonomy" id="2212470"/>
    <lineage>
        <taxon>Bacteria</taxon>
        <taxon>Candidatus Eiseniibacteriota</taxon>
    </lineage>
</organism>
<name>A0A7V2AVK5_UNCEI</name>
<sequence>MARDYTYIVARLRALEAEMPDAAWFQRLARSPVGGLVSMAREFFPGFEQAGSAAEFESGLEAERTGFMVFLAKLLGDGPEILFLLSEYDFDNLLHAWKAAKLGREPVLTGAGLVDPDSVRKAAAEGARDILPTHIGRLLEELERQIEKGDLASAQYAGEAMKYRFLLDAAPGEAARGHVRRRIDLSNMKTLIRLARSSLRGAGVERALLDGGSIERDRFAGLLGEPEEELYSFLEYSDYRSLLRMGLGREADLWKIDSVLSGFLLGALEESRLSFFDLSPVLYHIALRARNERAVRAVFAGRPNGLPEDLVLERVEAALAS</sequence>
<dbReference type="AlphaFoldDB" id="A0A7V2AVK5"/>
<dbReference type="Proteomes" id="UP000886069">
    <property type="component" value="Unassembled WGS sequence"/>
</dbReference>
<protein>
    <recommendedName>
        <fullName evidence="5">V-type ATPase subunit</fullName>
    </recommendedName>
</protein>
<comment type="caution">
    <text evidence="4">The sequence shown here is derived from an EMBL/GenBank/DDBJ whole genome shotgun (WGS) entry which is preliminary data.</text>
</comment>
<dbReference type="Gene3D" id="1.10.132.50">
    <property type="entry name" value="ATP synthase (C/AC39) subunit, domain 3"/>
    <property type="match status" value="1"/>
</dbReference>
<accession>A0A7V2AVK5</accession>
<gene>
    <name evidence="4" type="ORF">ENO08_06440</name>
</gene>
<dbReference type="EMBL" id="DSEC01000458">
    <property type="protein sequence ID" value="HER44080.1"/>
    <property type="molecule type" value="Genomic_DNA"/>
</dbReference>
<proteinExistence type="inferred from homology"/>
<dbReference type="InterPro" id="IPR044911">
    <property type="entry name" value="V-type_ATPase_csu/dsu_dom_3"/>
</dbReference>
<keyword evidence="3" id="KW-0406">Ion transport</keyword>
<reference evidence="4" key="1">
    <citation type="journal article" date="2020" name="mSystems">
        <title>Genome- and Community-Level Interaction Insights into Carbon Utilization and Element Cycling Functions of Hydrothermarchaeota in Hydrothermal Sediment.</title>
        <authorList>
            <person name="Zhou Z."/>
            <person name="Liu Y."/>
            <person name="Xu W."/>
            <person name="Pan J."/>
            <person name="Luo Z.H."/>
            <person name="Li M."/>
        </authorList>
    </citation>
    <scope>NUCLEOTIDE SEQUENCE [LARGE SCALE GENOMIC DNA]</scope>
    <source>
        <strain evidence="4">SpSt-1233</strain>
    </source>
</reference>
<evidence type="ECO:0000256" key="1">
    <source>
        <dbReference type="ARBA" id="ARBA00006709"/>
    </source>
</evidence>
<dbReference type="InterPro" id="IPR002843">
    <property type="entry name" value="ATPase_V0-cplx_csu/dsu"/>
</dbReference>
<keyword evidence="2" id="KW-0813">Transport</keyword>
<dbReference type="InterPro" id="IPR035067">
    <property type="entry name" value="V-type_ATPase_csu/dsu"/>
</dbReference>
<evidence type="ECO:0008006" key="5">
    <source>
        <dbReference type="Google" id="ProtNLM"/>
    </source>
</evidence>
<evidence type="ECO:0000256" key="2">
    <source>
        <dbReference type="ARBA" id="ARBA00022448"/>
    </source>
</evidence>
<dbReference type="Pfam" id="PF01992">
    <property type="entry name" value="vATP-synt_AC39"/>
    <property type="match status" value="1"/>
</dbReference>
<evidence type="ECO:0000256" key="3">
    <source>
        <dbReference type="ARBA" id="ARBA00023065"/>
    </source>
</evidence>
<dbReference type="PANTHER" id="PTHR38682:SF1">
    <property type="entry name" value="V-TYPE ATP SYNTHASE SUBUNIT C"/>
    <property type="match status" value="1"/>
</dbReference>
<dbReference type="InterPro" id="IPR036079">
    <property type="entry name" value="ATPase_csu/dsu_sf"/>
</dbReference>